<organismHost>
    <name type="scientific">Psittacus erithacus</name>
    <name type="common">Grey parrot</name>
    <dbReference type="NCBI Taxonomy" id="57247"/>
</organismHost>
<organism evidence="2 3">
    <name type="scientific">Psittacus erithacus timneh papillomavirus</name>
    <name type="common">PePV</name>
    <dbReference type="NCBI Taxonomy" id="197772"/>
    <lineage>
        <taxon>Viruses</taxon>
        <taxon>Monodnaviria</taxon>
        <taxon>Shotokuvirae</taxon>
        <taxon>Cossaviricota</taxon>
        <taxon>Papovaviricetes</taxon>
        <taxon>Zurhausenvirales</taxon>
        <taxon>Papillomaviridae</taxon>
        <taxon>Firstpapillomavirinae</taxon>
        <taxon>Thetapapillomavirus</taxon>
    </lineage>
</organism>
<feature type="region of interest" description="Disordered" evidence="1">
    <location>
        <begin position="64"/>
        <end position="85"/>
    </location>
</feature>
<gene>
    <name evidence="2" type="primary">E7</name>
</gene>
<reference evidence="2 3" key="1">
    <citation type="journal article" date="2002" name="J. Virol.">
        <title>Lack of canonical E6 and E7 open reading frames in bird papillomaviruses: Fringilla coelebs papillomavirus and Psittacus erithacus timneh papillomavirus.</title>
        <authorList>
            <person name="Terai M."/>
            <person name="DeSalle R."/>
            <person name="Burk R.D."/>
        </authorList>
    </citation>
    <scope>NUCLEOTIDE SEQUENCE [LARGE SCALE GENOMIC DNA]</scope>
</reference>
<evidence type="ECO:0000313" key="3">
    <source>
        <dbReference type="Proteomes" id="UP000180670"/>
    </source>
</evidence>
<name>F8WJW4_PEPV</name>
<sequence length="177" mass="19566">MRTMRYHYPTETDDSSPDEGETGNHAVTHLLMQLQEQLHALNYPTDDSDDSTDGEELVFRLTVEESASEDDNDSRQSLSVDDVGAEVDVEVEGAYGGVASDNLLCHESMDDPEYSGASVGSRPDGYDERAPWKCTICGRPVTPQELATFGVVNPWNKQGVCTVCFHGQQERFNSIWG</sequence>
<dbReference type="OrthoDB" id="41526at10239"/>
<dbReference type="Proteomes" id="UP000180670">
    <property type="component" value="Segment"/>
</dbReference>
<accession>F8WJW4</accession>
<feature type="region of interest" description="Disordered" evidence="1">
    <location>
        <begin position="1"/>
        <end position="23"/>
    </location>
</feature>
<evidence type="ECO:0000256" key="1">
    <source>
        <dbReference type="SAM" id="MobiDB-lite"/>
    </source>
</evidence>
<proteinExistence type="predicted"/>
<feature type="compositionally biased region" description="Acidic residues" evidence="1">
    <location>
        <begin position="11"/>
        <end position="21"/>
    </location>
</feature>
<protein>
    <submittedName>
        <fullName evidence="2">Putative E7 protein</fullName>
    </submittedName>
</protein>
<dbReference type="KEGG" id="vg:944557"/>
<dbReference type="EMBL" id="AF420235">
    <property type="protein sequence ID" value="AAM75200.1"/>
    <property type="molecule type" value="Genomic_DNA"/>
</dbReference>
<evidence type="ECO:0000313" key="2">
    <source>
        <dbReference type="EMBL" id="AAM75200.1"/>
    </source>
</evidence>